<dbReference type="GO" id="GO:0006543">
    <property type="term" value="P:L-glutamine catabolic process"/>
    <property type="evidence" value="ECO:0007669"/>
    <property type="project" value="TreeGrafter"/>
</dbReference>
<comment type="subunit">
    <text evidence="2 6">Homotetramer.</text>
</comment>
<dbReference type="GO" id="GO:0004359">
    <property type="term" value="F:glutaminase activity"/>
    <property type="evidence" value="ECO:0007669"/>
    <property type="project" value="UniProtKB-UniRule"/>
</dbReference>
<keyword evidence="4 6" id="KW-0378">Hydrolase</keyword>
<dbReference type="HAMAP" id="MF_00313">
    <property type="entry name" value="Glutaminase"/>
    <property type="match status" value="1"/>
</dbReference>
<dbReference type="SUPFAM" id="SSF56601">
    <property type="entry name" value="beta-lactamase/transpeptidase-like"/>
    <property type="match status" value="1"/>
</dbReference>
<dbReference type="OrthoDB" id="9788822at2"/>
<evidence type="ECO:0000256" key="5">
    <source>
        <dbReference type="ARBA" id="ARBA00049534"/>
    </source>
</evidence>
<dbReference type="Gene3D" id="3.40.710.10">
    <property type="entry name" value="DD-peptidase/beta-lactamase superfamily"/>
    <property type="match status" value="1"/>
</dbReference>
<dbReference type="KEGG" id="aaus:EP12_13745"/>
<dbReference type="NCBIfam" id="TIGR03814">
    <property type="entry name" value="Gln_ase"/>
    <property type="match status" value="1"/>
</dbReference>
<dbReference type="InterPro" id="IPR015868">
    <property type="entry name" value="Glutaminase"/>
</dbReference>
<feature type="binding site" evidence="6">
    <location>
        <position position="61"/>
    </location>
    <ligand>
        <name>substrate</name>
    </ligand>
</feature>
<keyword evidence="6" id="KW-0007">Acetylation</keyword>
<organism evidence="7 8">
    <name type="scientific">Alteromonas australica</name>
    <dbReference type="NCBI Taxonomy" id="589873"/>
    <lineage>
        <taxon>Bacteria</taxon>
        <taxon>Pseudomonadati</taxon>
        <taxon>Pseudomonadota</taxon>
        <taxon>Gammaproteobacteria</taxon>
        <taxon>Alteromonadales</taxon>
        <taxon>Alteromonadaceae</taxon>
        <taxon>Alteromonas/Salinimonas group</taxon>
        <taxon>Alteromonas</taxon>
    </lineage>
</organism>
<feature type="binding site" evidence="6">
    <location>
        <position position="155"/>
    </location>
    <ligand>
        <name>substrate</name>
    </ligand>
</feature>
<evidence type="ECO:0000256" key="6">
    <source>
        <dbReference type="HAMAP-Rule" id="MF_00313"/>
    </source>
</evidence>
<feature type="binding site" evidence="6">
    <location>
        <position position="256"/>
    </location>
    <ligand>
        <name>substrate</name>
    </ligand>
</feature>
<comment type="similarity">
    <text evidence="1 6">Belongs to the glutaminase family.</text>
</comment>
<dbReference type="InterPro" id="IPR012338">
    <property type="entry name" value="Beta-lactam/transpept-like"/>
</dbReference>
<name>A0A075P134_9ALTE</name>
<dbReference type="NCBIfam" id="NF002132">
    <property type="entry name" value="PRK00971.1-1"/>
    <property type="match status" value="1"/>
</dbReference>
<dbReference type="Pfam" id="PF04960">
    <property type="entry name" value="Glutaminase"/>
    <property type="match status" value="1"/>
</dbReference>
<feature type="binding site" evidence="6">
    <location>
        <position position="162"/>
    </location>
    <ligand>
        <name>substrate</name>
    </ligand>
</feature>
<evidence type="ECO:0000313" key="8">
    <source>
        <dbReference type="Proteomes" id="UP000056090"/>
    </source>
</evidence>
<evidence type="ECO:0000256" key="4">
    <source>
        <dbReference type="ARBA" id="ARBA00022801"/>
    </source>
</evidence>
<feature type="binding site" evidence="6">
    <location>
        <position position="238"/>
    </location>
    <ligand>
        <name>substrate</name>
    </ligand>
</feature>
<evidence type="ECO:0000256" key="2">
    <source>
        <dbReference type="ARBA" id="ARBA00011881"/>
    </source>
</evidence>
<sequence length="302" mass="32642">MAQLLEAIYDEIRPLLGQGKVADYIPALASVSPHQFGLAICDVNGEVTSIGDASTPFSIQSISKVFNLVLAINHYGETMWERVGREPSGLPFNSLVQLEYENGIPRNPFINAGALVISDMNESRFASPHIGMRDFVRRLACNGEVVANKTVADSEFEHRARNAAMAYLMKAYGNFENDVDDVLHSYFHNCAIEMSCEDLARATNFLANKGYSVCADEQVLTADQNRQVNALLATSGMYDEAGSFAFEVGLPGKSGVGGGIIAVVPQQFSICVFSPALNKVGNSLLGVAALTSLSKRIGWSVY</sequence>
<dbReference type="EC" id="3.5.1.2" evidence="3 6"/>
<dbReference type="NCBIfam" id="NF002133">
    <property type="entry name" value="PRK00971.1-2"/>
    <property type="match status" value="1"/>
</dbReference>
<reference evidence="7 8" key="1">
    <citation type="submission" date="2014-06" db="EMBL/GenBank/DDBJ databases">
        <title>Genomes of Alteromonas australica, a world apart.</title>
        <authorList>
            <person name="Gonzaga A."/>
            <person name="Lopez-Perez M."/>
            <person name="Rodriguez-Valera F."/>
        </authorList>
    </citation>
    <scope>NUCLEOTIDE SEQUENCE [LARGE SCALE GENOMIC DNA]</scope>
    <source>
        <strain evidence="7 8">H 17</strain>
    </source>
</reference>
<dbReference type="EMBL" id="CP008849">
    <property type="protein sequence ID" value="AIF99551.1"/>
    <property type="molecule type" value="Genomic_DNA"/>
</dbReference>
<dbReference type="PANTHER" id="PTHR12544">
    <property type="entry name" value="GLUTAMINASE"/>
    <property type="match status" value="1"/>
</dbReference>
<accession>A0A075P134</accession>
<feature type="binding site" evidence="6">
    <location>
        <position position="186"/>
    </location>
    <ligand>
        <name>substrate</name>
    </ligand>
</feature>
<keyword evidence="8" id="KW-1185">Reference proteome</keyword>
<dbReference type="eggNOG" id="COG2066">
    <property type="taxonomic scope" value="Bacteria"/>
</dbReference>
<dbReference type="KEGG" id="aal:EP13_13120"/>
<proteinExistence type="inferred from homology"/>
<dbReference type="FunFam" id="3.40.710.10:FF:000005">
    <property type="entry name" value="Glutaminase"/>
    <property type="match status" value="1"/>
</dbReference>
<dbReference type="PATRIC" id="fig|589873.4.peg.2972"/>
<gene>
    <name evidence="6" type="primary">glsA</name>
    <name evidence="7" type="ORF">EP13_13120</name>
</gene>
<dbReference type="GO" id="GO:0006537">
    <property type="term" value="P:glutamate biosynthetic process"/>
    <property type="evidence" value="ECO:0007669"/>
    <property type="project" value="TreeGrafter"/>
</dbReference>
<feature type="binding site" evidence="6">
    <location>
        <position position="111"/>
    </location>
    <ligand>
        <name>substrate</name>
    </ligand>
</feature>
<dbReference type="PANTHER" id="PTHR12544:SF29">
    <property type="entry name" value="GLUTAMINASE"/>
    <property type="match status" value="1"/>
</dbReference>
<evidence type="ECO:0000256" key="1">
    <source>
        <dbReference type="ARBA" id="ARBA00011076"/>
    </source>
</evidence>
<evidence type="ECO:0000256" key="3">
    <source>
        <dbReference type="ARBA" id="ARBA00012918"/>
    </source>
</evidence>
<comment type="catalytic activity">
    <reaction evidence="5 6">
        <text>L-glutamine + H2O = L-glutamate + NH4(+)</text>
        <dbReference type="Rhea" id="RHEA:15889"/>
        <dbReference type="ChEBI" id="CHEBI:15377"/>
        <dbReference type="ChEBI" id="CHEBI:28938"/>
        <dbReference type="ChEBI" id="CHEBI:29985"/>
        <dbReference type="ChEBI" id="CHEBI:58359"/>
        <dbReference type="EC" id="3.5.1.2"/>
    </reaction>
</comment>
<evidence type="ECO:0000313" key="7">
    <source>
        <dbReference type="EMBL" id="AIF99551.1"/>
    </source>
</evidence>
<dbReference type="Proteomes" id="UP000056090">
    <property type="component" value="Chromosome"/>
</dbReference>
<protein>
    <recommendedName>
        <fullName evidence="3 6">Glutaminase</fullName>
        <ecNumber evidence="3 6">3.5.1.2</ecNumber>
    </recommendedName>
</protein>
<dbReference type="AlphaFoldDB" id="A0A075P134"/>